<dbReference type="InterPro" id="IPR010208">
    <property type="entry name" value="Ion_transpt_RnfC/RsxC"/>
</dbReference>
<evidence type="ECO:0000313" key="11">
    <source>
        <dbReference type="Proteomes" id="UP000245866"/>
    </source>
</evidence>
<comment type="caution">
    <text evidence="10">The sequence shown here is derived from an EMBL/GenBank/DDBJ whole genome shotgun (WGS) entry which is preliminary data.</text>
</comment>
<keyword evidence="5" id="KW-0249">Electron transport</keyword>
<reference evidence="10 11" key="1">
    <citation type="journal article" date="2018" name="Front. Microbiol.">
        <title>Comparative Genomics of the Herbivore Gut Symbiont Lactobacillus reuteri Reveals Genetic Diversity and Lifestyle Adaptation.</title>
        <authorList>
            <person name="Zhao J."/>
        </authorList>
    </citation>
    <scope>NUCLEOTIDE SEQUENCE [LARGE SCALE GENOMIC DNA]</scope>
    <source>
        <strain evidence="10 11">LR12</strain>
    </source>
</reference>
<dbReference type="Pfam" id="PF13375">
    <property type="entry name" value="RnfC_N"/>
    <property type="match status" value="1"/>
</dbReference>
<dbReference type="Gene3D" id="3.40.50.11540">
    <property type="entry name" value="NADH-ubiquinone oxidoreductase 51kDa subunit"/>
    <property type="match status" value="1"/>
</dbReference>
<dbReference type="SUPFAM" id="SSF142019">
    <property type="entry name" value="Nqo1 FMN-binding domain-like"/>
    <property type="match status" value="1"/>
</dbReference>
<dbReference type="GO" id="GO:0009055">
    <property type="term" value="F:electron transfer activity"/>
    <property type="evidence" value="ECO:0007669"/>
    <property type="project" value="InterPro"/>
</dbReference>
<organism evidence="10 11">
    <name type="scientific">Limosilactobacillus reuteri</name>
    <name type="common">Lactobacillus reuteri</name>
    <dbReference type="NCBI Taxonomy" id="1598"/>
    <lineage>
        <taxon>Bacteria</taxon>
        <taxon>Bacillati</taxon>
        <taxon>Bacillota</taxon>
        <taxon>Bacilli</taxon>
        <taxon>Lactobacillales</taxon>
        <taxon>Lactobacillaceae</taxon>
        <taxon>Limosilactobacillus</taxon>
    </lineage>
</organism>
<evidence type="ECO:0000256" key="5">
    <source>
        <dbReference type="ARBA" id="ARBA00022982"/>
    </source>
</evidence>
<feature type="domain" description="RnfC Barrel sandwich hybrid" evidence="9">
    <location>
        <begin position="2"/>
        <end position="58"/>
    </location>
</feature>
<dbReference type="InterPro" id="IPR011538">
    <property type="entry name" value="Nuo51_FMN-bd"/>
</dbReference>
<keyword evidence="1" id="KW-0813">Transport</keyword>
<dbReference type="PANTHER" id="PTHR43034:SF2">
    <property type="entry name" value="ION-TRANSLOCATING OXIDOREDUCTASE COMPLEX SUBUNIT C"/>
    <property type="match status" value="1"/>
</dbReference>
<dbReference type="AlphaFoldDB" id="A0A317GJE5"/>
<gene>
    <name evidence="10" type="primary">prdC</name>
    <name evidence="10" type="ORF">DKZ23_01685</name>
</gene>
<evidence type="ECO:0000259" key="9">
    <source>
        <dbReference type="Pfam" id="PF13375"/>
    </source>
</evidence>
<dbReference type="RefSeq" id="WP_134906728.1">
    <property type="nucleotide sequence ID" value="NZ_JAJAOX010000002.1"/>
</dbReference>
<evidence type="ECO:0000256" key="1">
    <source>
        <dbReference type="ARBA" id="ARBA00022448"/>
    </source>
</evidence>
<dbReference type="Proteomes" id="UP000245866">
    <property type="component" value="Unassembled WGS sequence"/>
</dbReference>
<name>A0A317GJE5_LIMRT</name>
<dbReference type="GO" id="GO:0051539">
    <property type="term" value="F:4 iron, 4 sulfur cluster binding"/>
    <property type="evidence" value="ECO:0007669"/>
    <property type="project" value="UniProtKB-KW"/>
</dbReference>
<evidence type="ECO:0000256" key="4">
    <source>
        <dbReference type="ARBA" id="ARBA00022737"/>
    </source>
</evidence>
<dbReference type="InterPro" id="IPR037225">
    <property type="entry name" value="Nuo51_FMN-bd_sf"/>
</dbReference>
<evidence type="ECO:0000256" key="3">
    <source>
        <dbReference type="ARBA" id="ARBA00022723"/>
    </source>
</evidence>
<dbReference type="GO" id="GO:0046872">
    <property type="term" value="F:metal ion binding"/>
    <property type="evidence" value="ECO:0007669"/>
    <property type="project" value="UniProtKB-KW"/>
</dbReference>
<dbReference type="GO" id="GO:0016020">
    <property type="term" value="C:membrane"/>
    <property type="evidence" value="ECO:0007669"/>
    <property type="project" value="InterPro"/>
</dbReference>
<accession>A0A317GJE5</accession>
<proteinExistence type="predicted"/>
<evidence type="ECO:0000256" key="6">
    <source>
        <dbReference type="ARBA" id="ARBA00023004"/>
    </source>
</evidence>
<keyword evidence="7" id="KW-0411">Iron-sulfur</keyword>
<evidence type="ECO:0000256" key="2">
    <source>
        <dbReference type="ARBA" id="ARBA00022485"/>
    </source>
</evidence>
<keyword evidence="6" id="KW-0408">Iron</keyword>
<keyword evidence="4" id="KW-0677">Repeat</keyword>
<protein>
    <submittedName>
        <fullName evidence="10">Proline reductase-associated electron transfer protein PrdC</fullName>
    </submittedName>
</protein>
<dbReference type="NCBIfam" id="TIGR04481">
    <property type="entry name" value="PR_assoc_PrdC"/>
    <property type="match status" value="1"/>
</dbReference>
<evidence type="ECO:0000259" key="8">
    <source>
        <dbReference type="Pfam" id="PF01512"/>
    </source>
</evidence>
<evidence type="ECO:0000313" key="10">
    <source>
        <dbReference type="EMBL" id="PWT49018.1"/>
    </source>
</evidence>
<dbReference type="Pfam" id="PF01512">
    <property type="entry name" value="Complex1_51K"/>
    <property type="match status" value="1"/>
</dbReference>
<sequence length="444" mass="48213">MNKLILPLKESVGVPVTPIVNVGDHVKRGQLIGKPDGLGANLHASVYGTIMEINDQAIVIDPDKEQPDEFVKIPDTNNNLDAIREAGIVGAGGAGFPAAAKYSHPIPDGHLFINAAECEPILEHNISRIITNAEQIIRGAEYIKEIVQAKDIHIAIKRRHTNAVALLQELIRTHDDISLELMWNRYPEGEERAVLRDSGLYKKADGENAVLKTTELPYAANAIVANVETIYRVARAIENREPVMDKDITVAGRLNGDNKMVLVHKNVPVGTLVKDILKKFPDMADYGELIKGGPFTGHSTTPDSPITKVDGGIVATIPFPNLHGEKVGLLACACSATPERMKEIAEKMNADVTGIEWCKNAVVNPKTGTAKCKNPGICPGQAQTILKLRKDGAHTLLVGNCTDCTNTVMGVAPKLNMPVYHTTDFALRAVDMRIIRSILPENNE</sequence>
<dbReference type="PANTHER" id="PTHR43034">
    <property type="entry name" value="ION-TRANSLOCATING OXIDOREDUCTASE COMPLEX SUBUNIT C"/>
    <property type="match status" value="1"/>
</dbReference>
<dbReference type="InterPro" id="IPR026902">
    <property type="entry name" value="RnfC_N"/>
</dbReference>
<evidence type="ECO:0000256" key="7">
    <source>
        <dbReference type="ARBA" id="ARBA00023014"/>
    </source>
</evidence>
<feature type="domain" description="NADH-ubiquinone oxidoreductase 51kDa subunit FMN-binding" evidence="8">
    <location>
        <begin position="83"/>
        <end position="234"/>
    </location>
</feature>
<keyword evidence="3" id="KW-0479">Metal-binding</keyword>
<dbReference type="InterPro" id="IPR031001">
    <property type="entry name" value="PR_assoc_PrdC"/>
</dbReference>
<dbReference type="EMBL" id="QGHS01000010">
    <property type="protein sequence ID" value="PWT49018.1"/>
    <property type="molecule type" value="Genomic_DNA"/>
</dbReference>
<keyword evidence="2" id="KW-0004">4Fe-4S</keyword>